<dbReference type="Proteomes" id="UP000095229">
    <property type="component" value="Unassembled WGS sequence"/>
</dbReference>
<evidence type="ECO:0000313" key="2">
    <source>
        <dbReference type="Proteomes" id="UP000095229"/>
    </source>
</evidence>
<comment type="caution">
    <text evidence="1">The sequence shown here is derived from an EMBL/GenBank/DDBJ whole genome shotgun (WGS) entry which is preliminary data.</text>
</comment>
<keyword evidence="2" id="KW-1185">Reference proteome</keyword>
<dbReference type="PATRIC" id="fig|45071.7.peg.3336"/>
<evidence type="ECO:0000313" key="1">
    <source>
        <dbReference type="EMBL" id="OEH45925.1"/>
    </source>
</evidence>
<sequence>MPILLPDPIIISGISLRNQQMRNGEDVIKKDFQYILLRNGFSAHEFKITIKNGSSYDPNQIVSTQVWITIEKNDTKKRYGLYRTNWTDDFETDLKKGYFNT</sequence>
<dbReference type="RefSeq" id="WP_240489522.1">
    <property type="nucleotide sequence ID" value="NZ_LSOG01000083.1"/>
</dbReference>
<name>A0A1E5JN02_9GAMM</name>
<organism evidence="1 2">
    <name type="scientific">Legionella parisiensis</name>
    <dbReference type="NCBI Taxonomy" id="45071"/>
    <lineage>
        <taxon>Bacteria</taxon>
        <taxon>Pseudomonadati</taxon>
        <taxon>Pseudomonadota</taxon>
        <taxon>Gammaproteobacteria</taxon>
        <taxon>Legionellales</taxon>
        <taxon>Legionellaceae</taxon>
        <taxon>Legionella</taxon>
    </lineage>
</organism>
<protein>
    <submittedName>
        <fullName evidence="1">Uncharacterized protein</fullName>
    </submittedName>
</protein>
<proteinExistence type="predicted"/>
<reference evidence="1 2" key="1">
    <citation type="submission" date="2016-02" db="EMBL/GenBank/DDBJ databases">
        <title>Secondary metabolites in Legionella.</title>
        <authorList>
            <person name="Tobias N.J."/>
            <person name="Bode H.B."/>
        </authorList>
    </citation>
    <scope>NUCLEOTIDE SEQUENCE [LARGE SCALE GENOMIC DNA]</scope>
    <source>
        <strain evidence="1 2">DSM 19216</strain>
    </source>
</reference>
<dbReference type="EMBL" id="LSOG01000083">
    <property type="protein sequence ID" value="OEH45925.1"/>
    <property type="molecule type" value="Genomic_DNA"/>
</dbReference>
<gene>
    <name evidence="1" type="ORF">lpari_03113</name>
</gene>
<dbReference type="AlphaFoldDB" id="A0A1E5JN02"/>
<accession>A0A1E5JN02</accession>